<dbReference type="AlphaFoldDB" id="A0A8T8SUR2"/>
<feature type="region of interest" description="Disordered" evidence="1">
    <location>
        <begin position="188"/>
        <end position="330"/>
    </location>
</feature>
<feature type="compositionally biased region" description="Basic and acidic residues" evidence="1">
    <location>
        <begin position="188"/>
        <end position="198"/>
    </location>
</feature>
<accession>A0A8T8SUR2</accession>
<protein>
    <submittedName>
        <fullName evidence="2">Uncharacterized protein</fullName>
    </submittedName>
</protein>
<proteinExistence type="predicted"/>
<evidence type="ECO:0000313" key="2">
    <source>
        <dbReference type="EMBL" id="KAE8246925.1"/>
    </source>
</evidence>
<evidence type="ECO:0000256" key="1">
    <source>
        <dbReference type="SAM" id="MobiDB-lite"/>
    </source>
</evidence>
<sequence>MYAFRHDVGNFFYQAFGLEGHAWLLDTALKPTLPEEGEPFDEDVAKRLRTSNTLCLRLNGYGVRSLVDALRKDVDAKGDADDTARGIKSEKRQAAARRKKNPFALNADQQAEVEEDVKLQKLEAYELEAGKSLEVLSKKELRHRMNVQTILASKDVSEQLLQLAGLVQDRRDAATRFRRQLRKEIKKDNARKIDKERTAGGAGAAGGHQRRVERDDERGPLPPQKARQGGGWRGGGGEGGEEGQEISGEREGEGGRGGRGGRGGSIGDPRPARRKRNQGAGRGGTRAKRDRGRPQISDRPSYRPQEFSSSAPRGILIHPRPPRTMDAPVR</sequence>
<feature type="compositionally biased region" description="Basic and acidic residues" evidence="1">
    <location>
        <begin position="247"/>
        <end position="256"/>
    </location>
</feature>
<evidence type="ECO:0000313" key="3">
    <source>
        <dbReference type="Proteomes" id="UP000077671"/>
    </source>
</evidence>
<feature type="compositionally biased region" description="Basic and acidic residues" evidence="1">
    <location>
        <begin position="210"/>
        <end position="219"/>
    </location>
</feature>
<reference evidence="2" key="2">
    <citation type="journal article" date="2019" name="IMA Fungus">
        <title>Genome sequencing and comparison of five Tilletia species to identify candidate genes for the detection of regulated species infecting wheat.</title>
        <authorList>
            <person name="Nguyen H.D.T."/>
            <person name="Sultana T."/>
            <person name="Kesanakurti P."/>
            <person name="Hambleton S."/>
        </authorList>
    </citation>
    <scope>NUCLEOTIDE SEQUENCE</scope>
    <source>
        <strain evidence="2">DAOMC 238032</strain>
    </source>
</reference>
<feature type="compositionally biased region" description="Gly residues" evidence="1">
    <location>
        <begin position="228"/>
        <end position="238"/>
    </location>
</feature>
<name>A0A8T8SUR2_9BASI</name>
<organism evidence="2 3">
    <name type="scientific">Tilletia caries</name>
    <name type="common">wheat bunt fungus</name>
    <dbReference type="NCBI Taxonomy" id="13290"/>
    <lineage>
        <taxon>Eukaryota</taxon>
        <taxon>Fungi</taxon>
        <taxon>Dikarya</taxon>
        <taxon>Basidiomycota</taxon>
        <taxon>Ustilaginomycotina</taxon>
        <taxon>Exobasidiomycetes</taxon>
        <taxon>Tilletiales</taxon>
        <taxon>Tilletiaceae</taxon>
        <taxon>Tilletia</taxon>
    </lineage>
</organism>
<comment type="caution">
    <text evidence="2">The sequence shown here is derived from an EMBL/GenBank/DDBJ whole genome shotgun (WGS) entry which is preliminary data.</text>
</comment>
<reference evidence="2" key="1">
    <citation type="submission" date="2016-04" db="EMBL/GenBank/DDBJ databases">
        <authorList>
            <person name="Nguyen H.D."/>
            <person name="Kesanakurti P."/>
            <person name="Cullis J."/>
            <person name="Levesque C.A."/>
            <person name="Hambleton S."/>
        </authorList>
    </citation>
    <scope>NUCLEOTIDE SEQUENCE</scope>
    <source>
        <strain evidence="2">DAOMC 238032</strain>
    </source>
</reference>
<dbReference type="Proteomes" id="UP000077671">
    <property type="component" value="Unassembled WGS sequence"/>
</dbReference>
<dbReference type="EMBL" id="LWDD02001610">
    <property type="protein sequence ID" value="KAE8246925.1"/>
    <property type="molecule type" value="Genomic_DNA"/>
</dbReference>
<feature type="compositionally biased region" description="Gly residues" evidence="1">
    <location>
        <begin position="257"/>
        <end position="266"/>
    </location>
</feature>
<gene>
    <name evidence="2" type="ORF">A4X03_0g7189</name>
</gene>